<dbReference type="InterPro" id="IPR039440">
    <property type="entry name" value="DUF3850"/>
</dbReference>
<dbReference type="InterPro" id="IPR015947">
    <property type="entry name" value="PUA-like_sf"/>
</dbReference>
<evidence type="ECO:0000313" key="2">
    <source>
        <dbReference type="EMBL" id="OHA14327.1"/>
    </source>
</evidence>
<dbReference type="EMBL" id="MHQZ01000012">
    <property type="protein sequence ID" value="OHA14327.1"/>
    <property type="molecule type" value="Genomic_DNA"/>
</dbReference>
<sequence>MATIHKKVWREYFEKIISGKKKLELRLADFEVNEGDTLVLEEWDKDKKEYTGRKIEVVATYILKTKGQTFWSPEEVEKYGFQIIQFEPKENNL</sequence>
<feature type="domain" description="DUF3850" evidence="1">
    <location>
        <begin position="7"/>
        <end position="65"/>
    </location>
</feature>
<accession>A0A1G2LRV2</accession>
<comment type="caution">
    <text evidence="2">The sequence shown here is derived from an EMBL/GenBank/DDBJ whole genome shotgun (WGS) entry which is preliminary data.</text>
</comment>
<protein>
    <recommendedName>
        <fullName evidence="1">DUF3850 domain-containing protein</fullName>
    </recommendedName>
</protein>
<evidence type="ECO:0000313" key="3">
    <source>
        <dbReference type="Proteomes" id="UP000178302"/>
    </source>
</evidence>
<reference evidence="2 3" key="1">
    <citation type="journal article" date="2016" name="Nat. Commun.">
        <title>Thousands of microbial genomes shed light on interconnected biogeochemical processes in an aquifer system.</title>
        <authorList>
            <person name="Anantharaman K."/>
            <person name="Brown C.T."/>
            <person name="Hug L.A."/>
            <person name="Sharon I."/>
            <person name="Castelle C.J."/>
            <person name="Probst A.J."/>
            <person name="Thomas B.C."/>
            <person name="Singh A."/>
            <person name="Wilkins M.J."/>
            <person name="Karaoz U."/>
            <person name="Brodie E.L."/>
            <person name="Williams K.H."/>
            <person name="Hubbard S.S."/>
            <person name="Banfield J.F."/>
        </authorList>
    </citation>
    <scope>NUCLEOTIDE SEQUENCE [LARGE SCALE GENOMIC DNA]</scope>
</reference>
<evidence type="ECO:0000259" key="1">
    <source>
        <dbReference type="Pfam" id="PF12961"/>
    </source>
</evidence>
<proteinExistence type="predicted"/>
<organism evidence="2 3">
    <name type="scientific">Candidatus Tagabacteria bacterium RIFCSPLOWO2_01_FULL_39_11</name>
    <dbReference type="NCBI Taxonomy" id="1802295"/>
    <lineage>
        <taxon>Bacteria</taxon>
        <taxon>Candidatus Tagaibacteriota</taxon>
    </lineage>
</organism>
<dbReference type="SUPFAM" id="SSF88697">
    <property type="entry name" value="PUA domain-like"/>
    <property type="match status" value="1"/>
</dbReference>
<dbReference type="AlphaFoldDB" id="A0A1G2LRV2"/>
<dbReference type="Pfam" id="PF12961">
    <property type="entry name" value="DUF3850"/>
    <property type="match status" value="1"/>
</dbReference>
<gene>
    <name evidence="2" type="ORF">A2909_02470</name>
</gene>
<dbReference type="Proteomes" id="UP000178302">
    <property type="component" value="Unassembled WGS sequence"/>
</dbReference>
<name>A0A1G2LRV2_9BACT</name>
<dbReference type="Gene3D" id="2.30.130.30">
    <property type="entry name" value="Hypothetical protein"/>
    <property type="match status" value="1"/>
</dbReference>